<dbReference type="SMART" id="SM00880">
    <property type="entry name" value="CHAD"/>
    <property type="match status" value="1"/>
</dbReference>
<dbReference type="RefSeq" id="WP_120708311.1">
    <property type="nucleotide sequence ID" value="NZ_CP032695.1"/>
</dbReference>
<organism evidence="3 4">
    <name type="scientific">Rhizobium jaguaris</name>
    <dbReference type="NCBI Taxonomy" id="1312183"/>
    <lineage>
        <taxon>Bacteria</taxon>
        <taxon>Pseudomonadati</taxon>
        <taxon>Pseudomonadota</taxon>
        <taxon>Alphaproteobacteria</taxon>
        <taxon>Hyphomicrobiales</taxon>
        <taxon>Rhizobiaceae</taxon>
        <taxon>Rhizobium/Agrobacterium group</taxon>
        <taxon>Rhizobium</taxon>
    </lineage>
</organism>
<evidence type="ECO:0000313" key="4">
    <source>
        <dbReference type="Proteomes" id="UP000282195"/>
    </source>
</evidence>
<feature type="domain" description="CHAD" evidence="2">
    <location>
        <begin position="208"/>
        <end position="481"/>
    </location>
</feature>
<dbReference type="Pfam" id="PF05235">
    <property type="entry name" value="CHAD"/>
    <property type="match status" value="1"/>
</dbReference>
<dbReference type="Pfam" id="PF01928">
    <property type="entry name" value="CYTH"/>
    <property type="match status" value="1"/>
</dbReference>
<dbReference type="PROSITE" id="PS51707">
    <property type="entry name" value="CYTH"/>
    <property type="match status" value="1"/>
</dbReference>
<sequence>MAEIELKLEIPRANRKAFLTSGVVGESAGSVRQQSVYFDTNDRTLFKKGFTLRVRRSGDARMQTVKATGKGVSLFARSEWETPIVDDLPVLESTSPIATEFGLNSTDVSPQFKVSVERHIWNVKENSSQIEAVLDEGTVIAGDRQTSICEIELELKDGDARDLFVLARKFEAVAPVKFGVQSKAERGYWLMEAAKSAVKAEAVELGQATTAISAFQTIAQSCFRQFRLNETILLRGKSAEALHQARVAIRRLRSAFSLFKVLVLDGEAGRLSDEFRWLAHVLGEARNLDVLLPKAQNGELRRKLGTAQEHAYDDAFDALKSPRASALMLDFNEWLHCGDYLRLPARQEERERSAEGFASEALDKMRKKIKKHGRDLLGVDDEQRHQVRKDAKKLRYAAEFFGPLFTEKRSARRHKHFIAAMERLQDQLGTLNDLVIGPDVLEKHGLRSHPEAETLVSHANKTSLIEEAQSCLDDVLDTKRFWR</sequence>
<evidence type="ECO:0000313" key="3">
    <source>
        <dbReference type="EMBL" id="AYG63407.1"/>
    </source>
</evidence>
<feature type="domain" description="CYTH" evidence="1">
    <location>
        <begin position="1"/>
        <end position="194"/>
    </location>
</feature>
<protein>
    <submittedName>
        <fullName evidence="3">Inorganic triphosphatase</fullName>
    </submittedName>
</protein>
<dbReference type="Gene3D" id="1.40.20.10">
    <property type="entry name" value="CHAD domain"/>
    <property type="match status" value="1"/>
</dbReference>
<evidence type="ECO:0000259" key="2">
    <source>
        <dbReference type="PROSITE" id="PS51708"/>
    </source>
</evidence>
<dbReference type="EMBL" id="CP032695">
    <property type="protein sequence ID" value="AYG63407.1"/>
    <property type="molecule type" value="Genomic_DNA"/>
</dbReference>
<dbReference type="PANTHER" id="PTHR39569:SF1">
    <property type="entry name" value="INORGANIC TRIPHOSPHATASE"/>
    <property type="match status" value="1"/>
</dbReference>
<dbReference type="PROSITE" id="PS51708">
    <property type="entry name" value="CHAD"/>
    <property type="match status" value="1"/>
</dbReference>
<keyword evidence="3" id="KW-0614">Plasmid</keyword>
<dbReference type="GO" id="GO:0046872">
    <property type="term" value="F:metal ion binding"/>
    <property type="evidence" value="ECO:0007669"/>
    <property type="project" value="TreeGrafter"/>
</dbReference>
<dbReference type="SMART" id="SM01118">
    <property type="entry name" value="CYTH"/>
    <property type="match status" value="1"/>
</dbReference>
<name>A0A387G0N2_9HYPH</name>
<dbReference type="CDD" id="cd07756">
    <property type="entry name" value="CYTH-like_Pase_CHAD"/>
    <property type="match status" value="1"/>
</dbReference>
<accession>A0A387G0N2</accession>
<dbReference type="Gene3D" id="2.40.320.10">
    <property type="entry name" value="Hypothetical Protein Pfu-838710-001"/>
    <property type="match status" value="1"/>
</dbReference>
<dbReference type="InterPro" id="IPR007899">
    <property type="entry name" value="CHAD_dom"/>
</dbReference>
<dbReference type="Proteomes" id="UP000282195">
    <property type="component" value="Plasmid pRCCGE525c"/>
</dbReference>
<reference evidence="3 4" key="1">
    <citation type="submission" date="2018-10" db="EMBL/GenBank/DDBJ databases">
        <title>Rhizobium etli, R. leguminosarum and a new Rhizobium genospecies from Phaseolus dumosus.</title>
        <authorList>
            <person name="Ramirez-Puebla S.T."/>
            <person name="Rogel-Hernandez M.A."/>
            <person name="Guerrero G."/>
            <person name="Ormeno-Orrillo E."/>
            <person name="Martinez-Romero J.C."/>
            <person name="Negrete-Yankelevich S."/>
            <person name="Martinez-Romero E."/>
        </authorList>
    </citation>
    <scope>NUCLEOTIDE SEQUENCE [LARGE SCALE GENOMIC DNA]</scope>
    <source>
        <strain evidence="3 4">CCGE525</strain>
        <plasmid evidence="4">prccge525c</plasmid>
    </source>
</reference>
<dbReference type="SUPFAM" id="SSF55154">
    <property type="entry name" value="CYTH-like phosphatases"/>
    <property type="match status" value="1"/>
</dbReference>
<geneLocation type="plasmid" evidence="4">
    <name>prccge525c</name>
</geneLocation>
<dbReference type="PANTHER" id="PTHR39569">
    <property type="entry name" value="INORGANIC TRIPHOSPHATASE"/>
    <property type="match status" value="1"/>
</dbReference>
<dbReference type="AlphaFoldDB" id="A0A387G0N2"/>
<dbReference type="OrthoDB" id="9777271at2"/>
<dbReference type="InterPro" id="IPR023577">
    <property type="entry name" value="CYTH_domain"/>
</dbReference>
<dbReference type="InterPro" id="IPR033469">
    <property type="entry name" value="CYTH-like_dom_sf"/>
</dbReference>
<evidence type="ECO:0000259" key="1">
    <source>
        <dbReference type="PROSITE" id="PS51707"/>
    </source>
</evidence>
<dbReference type="GO" id="GO:0050355">
    <property type="term" value="F:inorganic triphosphate phosphatase activity"/>
    <property type="evidence" value="ECO:0007669"/>
    <property type="project" value="InterPro"/>
</dbReference>
<gene>
    <name evidence="3" type="ORF">CCGE525_32650</name>
</gene>
<dbReference type="InterPro" id="IPR039013">
    <property type="entry name" value="YgiF"/>
</dbReference>
<keyword evidence="4" id="KW-1185">Reference proteome</keyword>
<dbReference type="InterPro" id="IPR038186">
    <property type="entry name" value="CHAD_dom_sf"/>
</dbReference>
<proteinExistence type="predicted"/>
<dbReference type="KEGG" id="rjg:CCGE525_32650"/>